<dbReference type="RefSeq" id="WP_385875249.1">
    <property type="nucleotide sequence ID" value="NZ_JBHLXE010000002.1"/>
</dbReference>
<gene>
    <name evidence="2" type="ORF">ACFFIT_00055</name>
</gene>
<accession>A0ABV6CAF8</accession>
<evidence type="ECO:0000313" key="3">
    <source>
        <dbReference type="Proteomes" id="UP001589758"/>
    </source>
</evidence>
<dbReference type="Proteomes" id="UP001589758">
    <property type="component" value="Unassembled WGS sequence"/>
</dbReference>
<reference evidence="2 3" key="1">
    <citation type="submission" date="2024-09" db="EMBL/GenBank/DDBJ databases">
        <authorList>
            <person name="Sun Q."/>
            <person name="Mori K."/>
        </authorList>
    </citation>
    <scope>NUCLEOTIDE SEQUENCE [LARGE SCALE GENOMIC DNA]</scope>
    <source>
        <strain evidence="2 3">CCM 8545</strain>
    </source>
</reference>
<comment type="caution">
    <text evidence="2">The sequence shown here is derived from an EMBL/GenBank/DDBJ whole genome shotgun (WGS) entry which is preliminary data.</text>
</comment>
<name>A0ABV6CAF8_9GAMM</name>
<evidence type="ECO:0000313" key="2">
    <source>
        <dbReference type="EMBL" id="MFC0178511.1"/>
    </source>
</evidence>
<proteinExistence type="predicted"/>
<evidence type="ECO:0000256" key="1">
    <source>
        <dbReference type="SAM" id="SignalP"/>
    </source>
</evidence>
<keyword evidence="3" id="KW-1185">Reference proteome</keyword>
<organism evidence="2 3">
    <name type="scientific">Thorsellia kenyensis</name>
    <dbReference type="NCBI Taxonomy" id="1549888"/>
    <lineage>
        <taxon>Bacteria</taxon>
        <taxon>Pseudomonadati</taxon>
        <taxon>Pseudomonadota</taxon>
        <taxon>Gammaproteobacteria</taxon>
        <taxon>Enterobacterales</taxon>
        <taxon>Thorselliaceae</taxon>
        <taxon>Thorsellia</taxon>
    </lineage>
</organism>
<keyword evidence="1" id="KW-0732">Signal</keyword>
<dbReference type="EMBL" id="JBHLXE010000002">
    <property type="protein sequence ID" value="MFC0178511.1"/>
    <property type="molecule type" value="Genomic_DNA"/>
</dbReference>
<feature type="chain" id="PRO_5045061341" evidence="1">
    <location>
        <begin position="31"/>
        <end position="136"/>
    </location>
</feature>
<protein>
    <submittedName>
        <fullName evidence="2">Uncharacterized protein</fullName>
    </submittedName>
</protein>
<sequence length="136" mass="15736">MNFKHQLLKKRVKNLLMSLILLGVASPVMSNTQYQEELADFQASLFFLRFECGIELSEEQSQAVTLNYVYQRRLFVDYVDTNAQEKLNVERYRDLLSIDVPKSDKCKALHTAFEPSLAAVKNMETSRPPESTEQKK</sequence>
<feature type="signal peptide" evidence="1">
    <location>
        <begin position="1"/>
        <end position="30"/>
    </location>
</feature>